<evidence type="ECO:0008006" key="3">
    <source>
        <dbReference type="Google" id="ProtNLM"/>
    </source>
</evidence>
<dbReference type="Proteomes" id="UP000278351">
    <property type="component" value="Unassembled WGS sequence"/>
</dbReference>
<accession>A0A3N4Q9A9</accession>
<gene>
    <name evidence="1" type="ORF">EGT74_14685</name>
</gene>
<name>A0A3N4Q9A9_9BACT</name>
<dbReference type="Pfam" id="PF07661">
    <property type="entry name" value="MORN_2"/>
    <property type="match status" value="1"/>
</dbReference>
<dbReference type="RefSeq" id="WP_123847305.1">
    <property type="nucleotide sequence ID" value="NZ_RPDH01000002.1"/>
</dbReference>
<dbReference type="PROSITE" id="PS51257">
    <property type="entry name" value="PROKAR_LIPOPROTEIN"/>
    <property type="match status" value="1"/>
</dbReference>
<dbReference type="AlphaFoldDB" id="A0A3N4Q9A9"/>
<sequence>MYRAAYFYIGILLFGVACSSKTTIEENFENGKLKSRVLLKGSRFFYTEYYPNGTINNSGEVDKTGNKNGVWKYYHSDGRLKAEGHFKDDYKDGRWVYNFRNQNYRINWLTYLARPIKISIPDSWKVISDSLPNMPLFVISDSLGAAVNFNVFIHKNIKVSVINFIDEEIKKNASYGIVKVISRREVEIKREAAYEVIYDVNVNERMLIGLQYFIPRSNEIYMISFFVPKGKFDIYELLLGEIAYSFEIL</sequence>
<proteinExistence type="predicted"/>
<dbReference type="EMBL" id="RPDH01000002">
    <property type="protein sequence ID" value="RPE08304.1"/>
    <property type="molecule type" value="Genomic_DNA"/>
</dbReference>
<protein>
    <recommendedName>
        <fullName evidence="3">MORN repeat variant</fullName>
    </recommendedName>
</protein>
<dbReference type="OrthoDB" id="9812747at2"/>
<comment type="caution">
    <text evidence="1">The sequence shown here is derived from an EMBL/GenBank/DDBJ whole genome shotgun (WGS) entry which is preliminary data.</text>
</comment>
<dbReference type="Gene3D" id="3.40.1000.10">
    <property type="entry name" value="Mog1/PsbP, alpha/beta/alpha sandwich"/>
    <property type="match status" value="1"/>
</dbReference>
<organism evidence="1 2">
    <name type="scientific">Chitinophaga lutea</name>
    <dbReference type="NCBI Taxonomy" id="2488634"/>
    <lineage>
        <taxon>Bacteria</taxon>
        <taxon>Pseudomonadati</taxon>
        <taxon>Bacteroidota</taxon>
        <taxon>Chitinophagia</taxon>
        <taxon>Chitinophagales</taxon>
        <taxon>Chitinophagaceae</taxon>
        <taxon>Chitinophaga</taxon>
    </lineage>
</organism>
<dbReference type="Gene3D" id="3.90.930.1">
    <property type="match status" value="1"/>
</dbReference>
<dbReference type="InterPro" id="IPR011652">
    <property type="entry name" value="MORN_2"/>
</dbReference>
<evidence type="ECO:0000313" key="2">
    <source>
        <dbReference type="Proteomes" id="UP000278351"/>
    </source>
</evidence>
<keyword evidence="2" id="KW-1185">Reference proteome</keyword>
<dbReference type="SUPFAM" id="SSF82185">
    <property type="entry name" value="Histone H3 K4-specific methyltransferase SET7/9 N-terminal domain"/>
    <property type="match status" value="1"/>
</dbReference>
<reference evidence="1 2" key="1">
    <citation type="submission" date="2018-11" db="EMBL/GenBank/DDBJ databases">
        <title>Chitinophaga lutea sp.nov., isolate from arsenic contaminated soil.</title>
        <authorList>
            <person name="Zong Y."/>
        </authorList>
    </citation>
    <scope>NUCLEOTIDE SEQUENCE [LARGE SCALE GENOMIC DNA]</scope>
    <source>
        <strain evidence="1 2">ZY74</strain>
    </source>
</reference>
<evidence type="ECO:0000313" key="1">
    <source>
        <dbReference type="EMBL" id="RPE08304.1"/>
    </source>
</evidence>